<dbReference type="InterPro" id="IPR006674">
    <property type="entry name" value="HD_domain"/>
</dbReference>
<dbReference type="GO" id="GO:0015969">
    <property type="term" value="P:guanosine tetraphosphate metabolic process"/>
    <property type="evidence" value="ECO:0007669"/>
    <property type="project" value="InterPro"/>
</dbReference>
<comment type="similarity">
    <text evidence="1">Belongs to the RelA/SpoT family.</text>
</comment>
<dbReference type="PANTHER" id="PTHR21262">
    <property type="entry name" value="GUANOSINE-3',5'-BIS DIPHOSPHATE 3'-PYROPHOSPHOHYDROLASE"/>
    <property type="match status" value="1"/>
</dbReference>
<dbReference type="Pfam" id="PF02824">
    <property type="entry name" value="TGS"/>
    <property type="match status" value="1"/>
</dbReference>
<keyword evidence="3" id="KW-0346">Stress response</keyword>
<evidence type="ECO:0000256" key="4">
    <source>
        <dbReference type="ARBA" id="ARBA00023134"/>
    </source>
</evidence>
<comment type="caution">
    <text evidence="6">The sequence shown here is derived from an EMBL/GenBank/DDBJ whole genome shotgun (WGS) entry which is preliminary data.</text>
</comment>
<dbReference type="CDD" id="cd05399">
    <property type="entry name" value="NT_Rel-Spo_like"/>
    <property type="match status" value="1"/>
</dbReference>
<dbReference type="CDD" id="cd00077">
    <property type="entry name" value="HDc"/>
    <property type="match status" value="1"/>
</dbReference>
<dbReference type="InterPro" id="IPR056011">
    <property type="entry name" value="DUF7589"/>
</dbReference>
<organism evidence="6 7">
    <name type="scientific">Protea cynaroides</name>
    <dbReference type="NCBI Taxonomy" id="273540"/>
    <lineage>
        <taxon>Eukaryota</taxon>
        <taxon>Viridiplantae</taxon>
        <taxon>Streptophyta</taxon>
        <taxon>Embryophyta</taxon>
        <taxon>Tracheophyta</taxon>
        <taxon>Spermatophyta</taxon>
        <taxon>Magnoliopsida</taxon>
        <taxon>Proteales</taxon>
        <taxon>Proteaceae</taxon>
        <taxon>Protea</taxon>
    </lineage>
</organism>
<dbReference type="PROSITE" id="PS51831">
    <property type="entry name" value="HD"/>
    <property type="match status" value="1"/>
</dbReference>
<keyword evidence="4" id="KW-0547">Nucleotide-binding</keyword>
<protein>
    <recommendedName>
        <fullName evidence="2">GTP diphosphokinase</fullName>
        <ecNumber evidence="2">2.7.6.5</ecNumber>
    </recommendedName>
</protein>
<dbReference type="GO" id="GO:0008728">
    <property type="term" value="F:GTP diphosphokinase activity"/>
    <property type="evidence" value="ECO:0007669"/>
    <property type="project" value="UniProtKB-EC"/>
</dbReference>
<name>A0A9Q0GX44_9MAGN</name>
<evidence type="ECO:0000313" key="6">
    <source>
        <dbReference type="EMBL" id="KAJ4953259.1"/>
    </source>
</evidence>
<dbReference type="GO" id="GO:0005525">
    <property type="term" value="F:GTP binding"/>
    <property type="evidence" value="ECO:0007669"/>
    <property type="project" value="UniProtKB-KW"/>
</dbReference>
<dbReference type="InterPro" id="IPR004095">
    <property type="entry name" value="TGS"/>
</dbReference>
<reference evidence="6" key="1">
    <citation type="journal article" date="2023" name="Plant J.">
        <title>The genome of the king protea, Protea cynaroides.</title>
        <authorList>
            <person name="Chang J."/>
            <person name="Duong T.A."/>
            <person name="Schoeman C."/>
            <person name="Ma X."/>
            <person name="Roodt D."/>
            <person name="Barker N."/>
            <person name="Li Z."/>
            <person name="Van de Peer Y."/>
            <person name="Mizrachi E."/>
        </authorList>
    </citation>
    <scope>NUCLEOTIDE SEQUENCE</scope>
    <source>
        <tissue evidence="6">Young leaves</tissue>
    </source>
</reference>
<dbReference type="AlphaFoldDB" id="A0A9Q0GX44"/>
<gene>
    <name evidence="6" type="ORF">NE237_030091</name>
</gene>
<sequence>MSSCTYREVGHQNRVMLGRGSSKFLYKVPFNRFPSGFSRSSVKFRCVLDHIVPKFAISSSLNSVFSLGNVIAAAVAATGSGAPHAAVSSALAHVAVTAVAIASGACLSTKVDFLWPRVEEQPDSLILDGVDVTGYPIFRDAKVQKAIAFARNAHEGQLRKTGDPYLSHCIHTGRILAALVPAIGKRAIDTVVAGILHDVIDDTCETLHSIEEEFDADVAKLVAGVSRLSYINQMLRRHRRTNLNQGTLGPDEANNLRVMLLGMVDDPRVVLIKLADRLHNMRTIYALSSPKAQAVAQETLAVWCSLASRLGVWALKAELEDLCFAVLQPHTFQRMRAELASMWNPSIKARNLKRISPKSSSFVPMHENDLIPDSLKSSQGSKMAADEDFATMKDLLQAVMPFDVLLDRRKRSNFLHNFMKCSEAAKTKPKVVKDAGIALASLAVCEEALEKELFISTSYVPGMEVTLSSRLKSVYSIYCKMKRKDVGIRQIYDARALRVIVGDKNGKLHGAAVESCYSLLNIVHRLWTPIDGEFDDYVVNPKDSGYQSLHTAVQGPDSSPLEVQIRTQRMHENAEYGLAAHWLYKEAENKVPSSNTLPDPRVNASYQSRGLEDDNSIEADEFRNYSSLKVGHPVLRVEGSHLLAAVIIRVDKGGRELLVAVSFGLTASEAVADRRYTFQLKRWEAYARLYKKVSEQWWCEPGHGDWCTCLEKYTLCRDGMYHKQDQFQRLLPTFIQIIDLTAQEEAMYWMVVSAIFEGKQVTSVLYNSSYYEGSSNKASGSTPMEASINNKVRLLREMLQWEEHVRSEVGRRDSGPDSVVGEVVIVCWPNGEIMRMRTGSTAADAATRIGLEGKLVLVNGQLTLPHTELKDGDIVEVRV</sequence>
<dbReference type="Gene3D" id="3.10.20.30">
    <property type="match status" value="1"/>
</dbReference>
<dbReference type="InterPro" id="IPR003607">
    <property type="entry name" value="HD/PDEase_dom"/>
</dbReference>
<dbReference type="Gene3D" id="3.30.460.10">
    <property type="entry name" value="Beta Polymerase, domain 2"/>
    <property type="match status" value="1"/>
</dbReference>
<feature type="domain" description="HD" evidence="5">
    <location>
        <begin position="165"/>
        <end position="281"/>
    </location>
</feature>
<evidence type="ECO:0000259" key="5">
    <source>
        <dbReference type="PROSITE" id="PS51831"/>
    </source>
</evidence>
<dbReference type="InterPro" id="IPR007685">
    <property type="entry name" value="RelA_SpoT"/>
</dbReference>
<dbReference type="EMBL" id="JAMYWD010000012">
    <property type="protein sequence ID" value="KAJ4953259.1"/>
    <property type="molecule type" value="Genomic_DNA"/>
</dbReference>
<evidence type="ECO:0000256" key="3">
    <source>
        <dbReference type="ARBA" id="ARBA00023016"/>
    </source>
</evidence>
<dbReference type="SMART" id="SM00954">
    <property type="entry name" value="RelA_SpoT"/>
    <property type="match status" value="1"/>
</dbReference>
<dbReference type="FunFam" id="3.30.460.10:FF:000030">
    <property type="entry name" value="Putative GTP diphosphokinase RSH2 chloroplastic"/>
    <property type="match status" value="1"/>
</dbReference>
<dbReference type="InterPro" id="IPR043519">
    <property type="entry name" value="NT_sf"/>
</dbReference>
<dbReference type="GO" id="GO:0009507">
    <property type="term" value="C:chloroplast"/>
    <property type="evidence" value="ECO:0007669"/>
    <property type="project" value="TreeGrafter"/>
</dbReference>
<keyword evidence="4" id="KW-0342">GTP-binding</keyword>
<accession>A0A9Q0GX44</accession>
<dbReference type="OrthoDB" id="430679at2759"/>
<dbReference type="Proteomes" id="UP001141806">
    <property type="component" value="Unassembled WGS sequence"/>
</dbReference>
<dbReference type="Pfam" id="PF04607">
    <property type="entry name" value="RelA_SpoT"/>
    <property type="match status" value="1"/>
</dbReference>
<proteinExistence type="inferred from homology"/>
<dbReference type="SUPFAM" id="SSF81301">
    <property type="entry name" value="Nucleotidyltransferase"/>
    <property type="match status" value="1"/>
</dbReference>
<dbReference type="PANTHER" id="PTHR21262:SF31">
    <property type="entry name" value="GTP PYROPHOSPHOKINASE"/>
    <property type="match status" value="1"/>
</dbReference>
<dbReference type="Pfam" id="PF24500">
    <property type="entry name" value="DUF7589"/>
    <property type="match status" value="1"/>
</dbReference>
<dbReference type="SUPFAM" id="SSF109604">
    <property type="entry name" value="HD-domain/PDEase-like"/>
    <property type="match status" value="1"/>
</dbReference>
<dbReference type="EC" id="2.7.6.5" evidence="2"/>
<evidence type="ECO:0000256" key="2">
    <source>
        <dbReference type="ARBA" id="ARBA00013251"/>
    </source>
</evidence>
<dbReference type="SMART" id="SM00471">
    <property type="entry name" value="HDc"/>
    <property type="match status" value="1"/>
</dbReference>
<dbReference type="Pfam" id="PF13328">
    <property type="entry name" value="HD_4"/>
    <property type="match status" value="1"/>
</dbReference>
<evidence type="ECO:0000313" key="7">
    <source>
        <dbReference type="Proteomes" id="UP001141806"/>
    </source>
</evidence>
<dbReference type="Gene3D" id="1.10.3210.10">
    <property type="entry name" value="Hypothetical protein af1432"/>
    <property type="match status" value="1"/>
</dbReference>
<keyword evidence="7" id="KW-1185">Reference proteome</keyword>
<dbReference type="InterPro" id="IPR012675">
    <property type="entry name" value="Beta-grasp_dom_sf"/>
</dbReference>
<evidence type="ECO:0000256" key="1">
    <source>
        <dbReference type="ARBA" id="ARBA00007476"/>
    </source>
</evidence>
<dbReference type="FunFam" id="1.10.3210.10:FF:000001">
    <property type="entry name" value="GTP pyrophosphokinase RelA"/>
    <property type="match status" value="1"/>
</dbReference>